<dbReference type="InterPro" id="IPR045800">
    <property type="entry name" value="HMBD"/>
</dbReference>
<accession>A0A2X4UAG3</accession>
<gene>
    <name evidence="11" type="primary">cusB</name>
    <name evidence="11" type="ORF">NCTC12151_00635</name>
</gene>
<evidence type="ECO:0000256" key="5">
    <source>
        <dbReference type="SAM" id="MobiDB-lite"/>
    </source>
</evidence>
<evidence type="ECO:0000256" key="2">
    <source>
        <dbReference type="ARBA" id="ARBA00022448"/>
    </source>
</evidence>
<dbReference type="InterPro" id="IPR058792">
    <property type="entry name" value="Beta-barrel_RND_2"/>
</dbReference>
<protein>
    <submittedName>
        <fullName evidence="11">Cation efflux system protein CusB</fullName>
    </submittedName>
</protein>
<evidence type="ECO:0000256" key="4">
    <source>
        <dbReference type="ARBA" id="ARBA00023065"/>
    </source>
</evidence>
<dbReference type="PANTHER" id="PTHR30097:SF15">
    <property type="entry name" value="CATION EFFLUX SYSTEM PROTEIN CUSB"/>
    <property type="match status" value="1"/>
</dbReference>
<name>A0A2X4UAG3_9GAMM</name>
<dbReference type="Pfam" id="PF25954">
    <property type="entry name" value="Beta-barrel_RND_2"/>
    <property type="match status" value="1"/>
</dbReference>
<dbReference type="GO" id="GO:0016020">
    <property type="term" value="C:membrane"/>
    <property type="evidence" value="ECO:0007669"/>
    <property type="project" value="InterPro"/>
</dbReference>
<dbReference type="InterPro" id="IPR051909">
    <property type="entry name" value="MFP_Cation_Efflux"/>
</dbReference>
<keyword evidence="3" id="KW-0732">Signal</keyword>
<proteinExistence type="inferred from homology"/>
<evidence type="ECO:0000313" key="11">
    <source>
        <dbReference type="EMBL" id="SQI36163.1"/>
    </source>
</evidence>
<dbReference type="Gene3D" id="2.40.30.170">
    <property type="match status" value="1"/>
</dbReference>
<feature type="compositionally biased region" description="Basic and acidic residues" evidence="5">
    <location>
        <begin position="423"/>
        <end position="432"/>
    </location>
</feature>
<dbReference type="GO" id="GO:0060003">
    <property type="term" value="P:copper ion export"/>
    <property type="evidence" value="ECO:0007669"/>
    <property type="project" value="TreeGrafter"/>
</dbReference>
<sequence>MASFKIKNAAPIVVSLFVGGAVSVGLYHAFFTAESAPSAQVAQAQEKKVLFWYDPMYPNTKFDKPGKSPFMDMDLVPKYADEEIADGEQKPGIVIDPTQTQNLGLKTEKVRRGKLDYSLTIPASLSFNEYQYTVVQARAEGFIEKVYPLTIGDRVAKGDPLIEVTIPEWVEAQSEYLLLITTGAPSAQINGVLERLRLAGMSEEDIARLKKTKRAQTRFQIKAPIDGVITAFDLRNGMNISKDKIVAQIQGVDPIWLNAAVPESVAYLIKDASQFQASIPAYPEKRFRIEKWTLLPSVDPATRSLQVRIQLDNRDESLKPGMNAYLALSAQSPEMLLIPSRAVIDSGSEQRVITLDSEGRFVPKAIRIFHESNELTAVSDGLSENEAVVTSGLFLIDSEANISGALDKMRAQNSAEAPSGSHGGERPEHQGH</sequence>
<dbReference type="GO" id="GO:0046914">
    <property type="term" value="F:transition metal ion binding"/>
    <property type="evidence" value="ECO:0007669"/>
    <property type="project" value="TreeGrafter"/>
</dbReference>
<organism evidence="11 12">
    <name type="scientific">Leminorella richardii</name>
    <dbReference type="NCBI Taxonomy" id="158841"/>
    <lineage>
        <taxon>Bacteria</taxon>
        <taxon>Pseudomonadati</taxon>
        <taxon>Pseudomonadota</taxon>
        <taxon>Gammaproteobacteria</taxon>
        <taxon>Enterobacterales</taxon>
        <taxon>Budviciaceae</taxon>
        <taxon>Leminorella</taxon>
    </lineage>
</organism>
<dbReference type="Gene3D" id="6.10.140.730">
    <property type="match status" value="1"/>
</dbReference>
<feature type="domain" description="Heavy metal binding" evidence="7">
    <location>
        <begin position="51"/>
        <end position="78"/>
    </location>
</feature>
<dbReference type="EMBL" id="LS483470">
    <property type="protein sequence ID" value="SQI36163.1"/>
    <property type="molecule type" value="Genomic_DNA"/>
</dbReference>
<feature type="domain" description="CusB-like beta-barrel" evidence="10">
    <location>
        <begin position="254"/>
        <end position="331"/>
    </location>
</feature>
<evidence type="ECO:0000256" key="1">
    <source>
        <dbReference type="ARBA" id="ARBA00009477"/>
    </source>
</evidence>
<dbReference type="FunFam" id="2.40.420.20:FF:000003">
    <property type="entry name" value="Cation efflux system protein cusB"/>
    <property type="match status" value="1"/>
</dbReference>
<dbReference type="Pfam" id="PF25919">
    <property type="entry name" value="BSH_CusB"/>
    <property type="match status" value="1"/>
</dbReference>
<keyword evidence="2" id="KW-0813">Transport</keyword>
<dbReference type="PANTHER" id="PTHR30097">
    <property type="entry name" value="CATION EFFLUX SYSTEM PROTEIN CUSB"/>
    <property type="match status" value="1"/>
</dbReference>
<dbReference type="RefSeq" id="WP_111739261.1">
    <property type="nucleotide sequence ID" value="NZ_LR698987.1"/>
</dbReference>
<evidence type="ECO:0000259" key="8">
    <source>
        <dbReference type="Pfam" id="PF25869"/>
    </source>
</evidence>
<feature type="domain" description="CusB-like barrel-sandwich hybrid" evidence="9">
    <location>
        <begin position="133"/>
        <end position="250"/>
    </location>
</feature>
<dbReference type="InterPro" id="IPR006143">
    <property type="entry name" value="RND_pump_MFP"/>
</dbReference>
<dbReference type="NCBIfam" id="TIGR01730">
    <property type="entry name" value="RND_mfp"/>
    <property type="match status" value="1"/>
</dbReference>
<keyword evidence="12" id="KW-1185">Reference proteome</keyword>
<keyword evidence="6" id="KW-1133">Transmembrane helix</keyword>
<dbReference type="SUPFAM" id="SSF111369">
    <property type="entry name" value="HlyD-like secretion proteins"/>
    <property type="match status" value="1"/>
</dbReference>
<evidence type="ECO:0000259" key="10">
    <source>
        <dbReference type="Pfam" id="PF25954"/>
    </source>
</evidence>
<evidence type="ECO:0000256" key="3">
    <source>
        <dbReference type="ARBA" id="ARBA00022729"/>
    </source>
</evidence>
<keyword evidence="6" id="KW-0472">Membrane</keyword>
<dbReference type="KEGG" id="lri:NCTC12151_00635"/>
<evidence type="ECO:0000313" key="12">
    <source>
        <dbReference type="Proteomes" id="UP000249005"/>
    </source>
</evidence>
<feature type="domain" description="CusB-like three alpha-helical bundle" evidence="8">
    <location>
        <begin position="168"/>
        <end position="217"/>
    </location>
</feature>
<dbReference type="AlphaFoldDB" id="A0A2X4UAG3"/>
<dbReference type="Pfam" id="PF19335">
    <property type="entry name" value="HMBD"/>
    <property type="match status" value="1"/>
</dbReference>
<dbReference type="Proteomes" id="UP000249005">
    <property type="component" value="Chromosome 1"/>
</dbReference>
<dbReference type="Gene3D" id="2.40.420.20">
    <property type="match status" value="1"/>
</dbReference>
<feature type="region of interest" description="Disordered" evidence="5">
    <location>
        <begin position="410"/>
        <end position="432"/>
    </location>
</feature>
<keyword evidence="4" id="KW-0406">Ion transport</keyword>
<dbReference type="GO" id="GO:0030288">
    <property type="term" value="C:outer membrane-bounded periplasmic space"/>
    <property type="evidence" value="ECO:0007669"/>
    <property type="project" value="TreeGrafter"/>
</dbReference>
<feature type="transmembrane region" description="Helical" evidence="6">
    <location>
        <begin position="12"/>
        <end position="31"/>
    </location>
</feature>
<dbReference type="InterPro" id="IPR058790">
    <property type="entry name" value="BSH_CusB"/>
</dbReference>
<dbReference type="InterPro" id="IPR058791">
    <property type="entry name" value="3HB_CusB"/>
</dbReference>
<comment type="similarity">
    <text evidence="1">Belongs to the membrane fusion protein (MFP) (TC 8.A.1) family.</text>
</comment>
<dbReference type="OrthoDB" id="9806939at2"/>
<reference evidence="11 12" key="1">
    <citation type="submission" date="2018-06" db="EMBL/GenBank/DDBJ databases">
        <authorList>
            <consortium name="Pathogen Informatics"/>
            <person name="Doyle S."/>
        </authorList>
    </citation>
    <scope>NUCLEOTIDE SEQUENCE [LARGE SCALE GENOMIC DNA]</scope>
    <source>
        <strain evidence="11 12">NCTC12151</strain>
    </source>
</reference>
<dbReference type="Pfam" id="PF25869">
    <property type="entry name" value="3HB_CusB"/>
    <property type="match status" value="1"/>
</dbReference>
<dbReference type="GO" id="GO:0022857">
    <property type="term" value="F:transmembrane transporter activity"/>
    <property type="evidence" value="ECO:0007669"/>
    <property type="project" value="InterPro"/>
</dbReference>
<evidence type="ECO:0000259" key="7">
    <source>
        <dbReference type="Pfam" id="PF19335"/>
    </source>
</evidence>
<evidence type="ECO:0000259" key="9">
    <source>
        <dbReference type="Pfam" id="PF25919"/>
    </source>
</evidence>
<keyword evidence="6" id="KW-0812">Transmembrane</keyword>
<dbReference type="GO" id="GO:0015679">
    <property type="term" value="P:plasma membrane copper ion transport"/>
    <property type="evidence" value="ECO:0007669"/>
    <property type="project" value="TreeGrafter"/>
</dbReference>
<evidence type="ECO:0000256" key="6">
    <source>
        <dbReference type="SAM" id="Phobius"/>
    </source>
</evidence>
<dbReference type="NCBIfam" id="NF007303">
    <property type="entry name" value="PRK09783.1"/>
    <property type="match status" value="1"/>
</dbReference>